<keyword evidence="3" id="KW-1185">Reference proteome</keyword>
<dbReference type="PANTHER" id="PTHR31513">
    <property type="entry name" value="EPHRIN TYPE-B RECEPTOR"/>
    <property type="match status" value="1"/>
</dbReference>
<proteinExistence type="predicted"/>
<dbReference type="Gene3D" id="3.30.40.10">
    <property type="entry name" value="Zinc/RING finger domain, C3HC4 (zinc finger)"/>
    <property type="match status" value="1"/>
</dbReference>
<dbReference type="SUPFAM" id="SSF49599">
    <property type="entry name" value="TRAF domain-like"/>
    <property type="match status" value="1"/>
</dbReference>
<protein>
    <recommendedName>
        <fullName evidence="4">TRAF-type domain-containing protein</fullName>
    </recommendedName>
</protein>
<dbReference type="PANTHER" id="PTHR31513:SF2">
    <property type="entry name" value="MRAZ"/>
    <property type="match status" value="1"/>
</dbReference>
<dbReference type="AlphaFoldDB" id="X6N4N3"/>
<evidence type="ECO:0000313" key="2">
    <source>
        <dbReference type="EMBL" id="ETO20966.1"/>
    </source>
</evidence>
<comment type="caution">
    <text evidence="2">The sequence shown here is derived from an EMBL/GenBank/DDBJ whole genome shotgun (WGS) entry which is preliminary data.</text>
</comment>
<name>X6N4N3_RETFI</name>
<gene>
    <name evidence="2" type="ORF">RFI_16237</name>
</gene>
<evidence type="ECO:0000313" key="3">
    <source>
        <dbReference type="Proteomes" id="UP000023152"/>
    </source>
</evidence>
<feature type="region of interest" description="Disordered" evidence="1">
    <location>
        <begin position="372"/>
        <end position="395"/>
    </location>
</feature>
<sequence>MLLLTFFNGYNFGMRPLETDSDCQMSRENVFDQTLQKCYSKEWVRSNRENEEKKAEANIKDWSCGMCGEIANNAMELLCTEHEHDQEAFIIGESCLMEYLKHNDNLCPISNHKECRFVKRKEVRKEVENLNVMCPRQYQLEITSPSQQQHITSGVQQRLCTYVGTIQSMKDHLSKSCPLVPLKCEYEEFGCNEPLFQHNYKAHKSARAEMHLQMVLSHLRKCQVTMKKMQVMNDEKFEALKKYIKSKEEETNALQLQSEDIKIEGVQLATKTCREMVKVLPHINSLKNGRDYLLVQENNQVIRLKNNELTCFKYGIYLLGENIKLTSDCDKDHGERGHIKIKTSHLLITHQSSSIDCSGLGYLPDSGPGKGGKGFRGGSAGHAAKGGERIGEKNGAGGDMYGEETLLKEIHFGSGGGTAYGRYSGGRGGGIIEITIDTQLESYGSIRCNGTEGTSEWKMNHGGRGSGGSILIKFTQSKNTLTQTFGRIECRGGGKKRVQRKGACGRIAIYGAEVSPDQILKIEPHPFVQSKEEYITNN</sequence>
<evidence type="ECO:0008006" key="4">
    <source>
        <dbReference type="Google" id="ProtNLM"/>
    </source>
</evidence>
<dbReference type="InterPro" id="IPR013083">
    <property type="entry name" value="Znf_RING/FYVE/PHD"/>
</dbReference>
<dbReference type="Proteomes" id="UP000023152">
    <property type="component" value="Unassembled WGS sequence"/>
</dbReference>
<reference evidence="2 3" key="1">
    <citation type="journal article" date="2013" name="Curr. Biol.">
        <title>The Genome of the Foraminiferan Reticulomyxa filosa.</title>
        <authorList>
            <person name="Glockner G."/>
            <person name="Hulsmann N."/>
            <person name="Schleicher M."/>
            <person name="Noegel A.A."/>
            <person name="Eichinger L."/>
            <person name="Gallinger C."/>
            <person name="Pawlowski J."/>
            <person name="Sierra R."/>
            <person name="Euteneuer U."/>
            <person name="Pillet L."/>
            <person name="Moustafa A."/>
            <person name="Platzer M."/>
            <person name="Groth M."/>
            <person name="Szafranski K."/>
            <person name="Schliwa M."/>
        </authorList>
    </citation>
    <scope>NUCLEOTIDE SEQUENCE [LARGE SCALE GENOMIC DNA]</scope>
</reference>
<accession>X6N4N3</accession>
<evidence type="ECO:0000256" key="1">
    <source>
        <dbReference type="SAM" id="MobiDB-lite"/>
    </source>
</evidence>
<organism evidence="2 3">
    <name type="scientific">Reticulomyxa filosa</name>
    <dbReference type="NCBI Taxonomy" id="46433"/>
    <lineage>
        <taxon>Eukaryota</taxon>
        <taxon>Sar</taxon>
        <taxon>Rhizaria</taxon>
        <taxon>Retaria</taxon>
        <taxon>Foraminifera</taxon>
        <taxon>Monothalamids</taxon>
        <taxon>Reticulomyxidae</taxon>
        <taxon>Reticulomyxa</taxon>
    </lineage>
</organism>
<dbReference type="EMBL" id="ASPP01012057">
    <property type="protein sequence ID" value="ETO20966.1"/>
    <property type="molecule type" value="Genomic_DNA"/>
</dbReference>